<reference evidence="3" key="1">
    <citation type="submission" date="2019-04" db="EMBL/GenBank/DDBJ databases">
        <title>Whole genome sequencing of cave bacteria.</title>
        <authorList>
            <person name="Gan H.M."/>
            <person name="Barton H."/>
            <person name="Savka M.A."/>
        </authorList>
    </citation>
    <scope>NUCLEOTIDE SEQUENCE [LARGE SCALE GENOMIC DNA]</scope>
    <source>
        <strain evidence="3">LC387</strain>
    </source>
</reference>
<comment type="caution">
    <text evidence="3">The sequence shown here is derived from an EMBL/GenBank/DDBJ whole genome shotgun (WGS) entry which is preliminary data.</text>
</comment>
<dbReference type="OrthoDB" id="8255242at2"/>
<dbReference type="AlphaFoldDB" id="A0A4U6BLE8"/>
<feature type="domain" description="Autotransporter" evidence="2">
    <location>
        <begin position="623"/>
        <end position="901"/>
    </location>
</feature>
<protein>
    <submittedName>
        <fullName evidence="3">Autotransporter domain-containing protein</fullName>
    </submittedName>
</protein>
<dbReference type="InterPro" id="IPR005546">
    <property type="entry name" value="Autotransporte_beta"/>
</dbReference>
<organism evidence="3 4">
    <name type="scientific">Afipia massiliensis</name>
    <dbReference type="NCBI Taxonomy" id="211460"/>
    <lineage>
        <taxon>Bacteria</taxon>
        <taxon>Pseudomonadati</taxon>
        <taxon>Pseudomonadota</taxon>
        <taxon>Alphaproteobacteria</taxon>
        <taxon>Hyphomicrobiales</taxon>
        <taxon>Nitrobacteraceae</taxon>
        <taxon>Afipia</taxon>
    </lineage>
</organism>
<dbReference type="RefSeq" id="WP_046828712.1">
    <property type="nucleotide sequence ID" value="NZ_LBIA02000001.1"/>
</dbReference>
<evidence type="ECO:0000259" key="2">
    <source>
        <dbReference type="PROSITE" id="PS51208"/>
    </source>
</evidence>
<feature type="chain" id="PRO_5021000074" evidence="1">
    <location>
        <begin position="27"/>
        <end position="901"/>
    </location>
</feature>
<keyword evidence="4" id="KW-1185">Reference proteome</keyword>
<accession>A0A4U6BLE8</accession>
<dbReference type="Pfam" id="PF03797">
    <property type="entry name" value="Autotransporter"/>
    <property type="match status" value="1"/>
</dbReference>
<dbReference type="STRING" id="211460.YH63_14815"/>
<dbReference type="EMBL" id="LBIA02000001">
    <property type="protein sequence ID" value="TKT70651.1"/>
    <property type="molecule type" value="Genomic_DNA"/>
</dbReference>
<sequence>MTGKNKTAAKLSPRLRMGFLVSTAFATVLMAGEAARAACDPAAANNVTATCTGTTSNQGAGAPGTSLAFNGYGQQLLDLNVTIVPGATVAGTVAGIRANMATVANSGTVTGGVLGIYASTTANVINSGTIAGGTFEGIFATIANVTNSGAIIGGGDYGIRADNTATVFNSGSILGLNYGIATTTTATVTNSGSISGTGETGIYATTTATVTNSGSISGGNYGIQGNTTNVTNSGFISGTGLYGIYAVNTATVSNSGFITGGDHGIRGSTANVTNSGTITGIDLYGIYAVNTATVSNSGLITGRDFGVSAHNTTVTNSGIVIGNYGIAGATTTVANSGTIRGISNDGIYAATTANVTNFGSISGGSTGIQADTATVTNSGSISGGNVGIFAQTAIVINSGSISGGAGIVAPTAANVTNSGSILGLNYGITGTTANVTNSGTITGGINGIGVPTTGNVTNSGTIIGTGGTAIRFNAGGTAASDSLNILPGARFGGLVNFGGGADKVTFGAGNWILNTASFDAALSTVTTSGTPYVVTPNQIIVADLSGFGVMNRAVMDITGWIASVLPDTPVFEPASGGAANAFAAIENAAPRFDHAFGTVSEAMVVRAMAYAPTTPVFKGGSVADNEGNSVWAKGFGGRREQTTDGSFIGSVTIGYGGAFGYDRQITPDTKLGGFIGGSTNETALDLNAGRFDTDTLFGGLYARSFFGATFLDLALIGGKLNNESKRNIGGGLSFETASASYDGWFVNPSLALGHRFAFDHGVTVTPALKVRYVAAQFGGYTETGSSANLTVGDRNMQAFEERAEVTLANSHAFDNGSRLGVRVTGGVLAQQRTGDNTVNIALVGQNFIAATPDKQNVFGVYGGAGLDWQFGRMALFAAGEITGMNDNVTTFTGKGGVRVAW</sequence>
<dbReference type="SUPFAM" id="SSF103515">
    <property type="entry name" value="Autotransporter"/>
    <property type="match status" value="1"/>
</dbReference>
<evidence type="ECO:0000313" key="3">
    <source>
        <dbReference type="EMBL" id="TKT70651.1"/>
    </source>
</evidence>
<gene>
    <name evidence="3" type="ORF">YH63_004070</name>
</gene>
<evidence type="ECO:0000313" key="4">
    <source>
        <dbReference type="Proteomes" id="UP000034832"/>
    </source>
</evidence>
<dbReference type="SMART" id="SM00869">
    <property type="entry name" value="Autotransporter"/>
    <property type="match status" value="1"/>
</dbReference>
<dbReference type="PROSITE" id="PS51208">
    <property type="entry name" value="AUTOTRANSPORTER"/>
    <property type="match status" value="1"/>
</dbReference>
<name>A0A4U6BLE8_9BRAD</name>
<feature type="signal peptide" evidence="1">
    <location>
        <begin position="1"/>
        <end position="26"/>
    </location>
</feature>
<evidence type="ECO:0000256" key="1">
    <source>
        <dbReference type="SAM" id="SignalP"/>
    </source>
</evidence>
<proteinExistence type="predicted"/>
<dbReference type="InterPro" id="IPR036709">
    <property type="entry name" value="Autotransporte_beta_dom_sf"/>
</dbReference>
<keyword evidence="1" id="KW-0732">Signal</keyword>
<dbReference type="Proteomes" id="UP000034832">
    <property type="component" value="Unassembled WGS sequence"/>
</dbReference>
<dbReference type="Gene3D" id="2.40.128.130">
    <property type="entry name" value="Autotransporter beta-domain"/>
    <property type="match status" value="1"/>
</dbReference>